<dbReference type="Proteomes" id="UP000824246">
    <property type="component" value="Unassembled WGS sequence"/>
</dbReference>
<dbReference type="SUPFAM" id="SSF51215">
    <property type="entry name" value="Regulatory protein AraC"/>
    <property type="match status" value="1"/>
</dbReference>
<dbReference type="PROSITE" id="PS01124">
    <property type="entry name" value="HTH_ARAC_FAMILY_2"/>
    <property type="match status" value="1"/>
</dbReference>
<dbReference type="InterPro" id="IPR037923">
    <property type="entry name" value="HTH-like"/>
</dbReference>
<keyword evidence="2" id="KW-0238">DNA-binding</keyword>
<dbReference type="CDD" id="cd06986">
    <property type="entry name" value="cupin_MmsR-like_N"/>
    <property type="match status" value="1"/>
</dbReference>
<dbReference type="AlphaFoldDB" id="A0A9D2APT5"/>
<protein>
    <submittedName>
        <fullName evidence="5">AraC family transcriptional regulator</fullName>
    </submittedName>
</protein>
<dbReference type="InterPro" id="IPR009057">
    <property type="entry name" value="Homeodomain-like_sf"/>
</dbReference>
<dbReference type="InterPro" id="IPR018060">
    <property type="entry name" value="HTH_AraC"/>
</dbReference>
<reference evidence="5" key="1">
    <citation type="journal article" date="2021" name="PeerJ">
        <title>Extensive microbial diversity within the chicken gut microbiome revealed by metagenomics and culture.</title>
        <authorList>
            <person name="Gilroy R."/>
            <person name="Ravi A."/>
            <person name="Getino M."/>
            <person name="Pursley I."/>
            <person name="Horton D.L."/>
            <person name="Alikhan N.F."/>
            <person name="Baker D."/>
            <person name="Gharbi K."/>
            <person name="Hall N."/>
            <person name="Watson M."/>
            <person name="Adriaenssens E.M."/>
            <person name="Foster-Nyarko E."/>
            <person name="Jarju S."/>
            <person name="Secka A."/>
            <person name="Antonio M."/>
            <person name="Oren A."/>
            <person name="Chaudhuri R.R."/>
            <person name="La Ragione R."/>
            <person name="Hildebrand F."/>
            <person name="Pallen M.J."/>
        </authorList>
    </citation>
    <scope>NUCLEOTIDE SEQUENCE</scope>
    <source>
        <strain evidence="5">ChiHjej12B11-16260</strain>
    </source>
</reference>
<evidence type="ECO:0000256" key="2">
    <source>
        <dbReference type="ARBA" id="ARBA00023125"/>
    </source>
</evidence>
<sequence>MPKIREGFKGQRTIIIPSFIIEKIKQNPLGKMLYITDIGFYPTASYHYRERTADEATENVLIYCVRGKGWYSLDKKRYHVTQNQFFILPEHEAHAYGSLEDDPWSIYWLHFKGDMAAFFRKGFDVPTHVSSPNNQPLETQLHLFEEIYNTLDNGFGNNNIMYATTSLFHFLGLMKYVGEYIENKNERRHVDATDLAIAFMQENINRKLSLGEIAEEVNLSVSYFSNLFLKKTGFSPLQYLNMLRIRKACHYLDFTNMKINQISPLVGIDDTFYFSRLFTKIMGISPSEYRAHKKG</sequence>
<accession>A0A9D2APT5</accession>
<evidence type="ECO:0000313" key="6">
    <source>
        <dbReference type="Proteomes" id="UP000824246"/>
    </source>
</evidence>
<reference evidence="5" key="2">
    <citation type="submission" date="2021-04" db="EMBL/GenBank/DDBJ databases">
        <authorList>
            <person name="Gilroy R."/>
        </authorList>
    </citation>
    <scope>NUCLEOTIDE SEQUENCE</scope>
    <source>
        <strain evidence="5">ChiHjej12B11-16260</strain>
    </source>
</reference>
<dbReference type="PANTHER" id="PTHR43280">
    <property type="entry name" value="ARAC-FAMILY TRANSCRIPTIONAL REGULATOR"/>
    <property type="match status" value="1"/>
</dbReference>
<dbReference type="Pfam" id="PF02311">
    <property type="entry name" value="AraC_binding"/>
    <property type="match status" value="1"/>
</dbReference>
<comment type="caution">
    <text evidence="5">The sequence shown here is derived from an EMBL/GenBank/DDBJ whole genome shotgun (WGS) entry which is preliminary data.</text>
</comment>
<dbReference type="Gene3D" id="2.60.120.280">
    <property type="entry name" value="Regulatory protein AraC"/>
    <property type="match status" value="1"/>
</dbReference>
<feature type="domain" description="HTH araC/xylS-type" evidence="4">
    <location>
        <begin position="194"/>
        <end position="292"/>
    </location>
</feature>
<dbReference type="Gene3D" id="1.10.10.60">
    <property type="entry name" value="Homeodomain-like"/>
    <property type="match status" value="2"/>
</dbReference>
<evidence type="ECO:0000256" key="3">
    <source>
        <dbReference type="ARBA" id="ARBA00023163"/>
    </source>
</evidence>
<gene>
    <name evidence="5" type="ORF">H9982_06235</name>
</gene>
<dbReference type="PANTHER" id="PTHR43280:SF30">
    <property type="entry name" value="MMSAB OPERON REGULATORY PROTEIN"/>
    <property type="match status" value="1"/>
</dbReference>
<dbReference type="GO" id="GO:0003700">
    <property type="term" value="F:DNA-binding transcription factor activity"/>
    <property type="evidence" value="ECO:0007669"/>
    <property type="project" value="InterPro"/>
</dbReference>
<dbReference type="SMART" id="SM00342">
    <property type="entry name" value="HTH_ARAC"/>
    <property type="match status" value="1"/>
</dbReference>
<proteinExistence type="predicted"/>
<dbReference type="InterPro" id="IPR003313">
    <property type="entry name" value="AraC-bd"/>
</dbReference>
<dbReference type="Pfam" id="PF12833">
    <property type="entry name" value="HTH_18"/>
    <property type="match status" value="1"/>
</dbReference>
<keyword evidence="3" id="KW-0804">Transcription</keyword>
<dbReference type="GO" id="GO:0043565">
    <property type="term" value="F:sequence-specific DNA binding"/>
    <property type="evidence" value="ECO:0007669"/>
    <property type="project" value="InterPro"/>
</dbReference>
<evidence type="ECO:0000313" key="5">
    <source>
        <dbReference type="EMBL" id="HIX45802.1"/>
    </source>
</evidence>
<evidence type="ECO:0000259" key="4">
    <source>
        <dbReference type="PROSITE" id="PS01124"/>
    </source>
</evidence>
<name>A0A9D2APT5_9BACT</name>
<organism evidence="5 6">
    <name type="scientific">Candidatus Barnesiella excrementipullorum</name>
    <dbReference type="NCBI Taxonomy" id="2838479"/>
    <lineage>
        <taxon>Bacteria</taxon>
        <taxon>Pseudomonadati</taxon>
        <taxon>Bacteroidota</taxon>
        <taxon>Bacteroidia</taxon>
        <taxon>Bacteroidales</taxon>
        <taxon>Barnesiellaceae</taxon>
        <taxon>Barnesiella</taxon>
    </lineage>
</organism>
<keyword evidence="1" id="KW-0805">Transcription regulation</keyword>
<dbReference type="SUPFAM" id="SSF46689">
    <property type="entry name" value="Homeodomain-like"/>
    <property type="match status" value="2"/>
</dbReference>
<evidence type="ECO:0000256" key="1">
    <source>
        <dbReference type="ARBA" id="ARBA00023015"/>
    </source>
</evidence>
<dbReference type="EMBL" id="DXFB01000160">
    <property type="protein sequence ID" value="HIX45802.1"/>
    <property type="molecule type" value="Genomic_DNA"/>
</dbReference>